<dbReference type="PANTHER" id="PTHR30346:SF29">
    <property type="entry name" value="LYSR SUBSTRATE-BINDING"/>
    <property type="match status" value="1"/>
</dbReference>
<dbReference type="CDD" id="cd08423">
    <property type="entry name" value="PBP2_LTTR_like_6"/>
    <property type="match status" value="1"/>
</dbReference>
<evidence type="ECO:0000256" key="2">
    <source>
        <dbReference type="ARBA" id="ARBA00023015"/>
    </source>
</evidence>
<evidence type="ECO:0000256" key="4">
    <source>
        <dbReference type="ARBA" id="ARBA00023163"/>
    </source>
</evidence>
<gene>
    <name evidence="7" type="ORF">ACFP0N_18365</name>
</gene>
<dbReference type="InterPro" id="IPR036390">
    <property type="entry name" value="WH_DNA-bd_sf"/>
</dbReference>
<evidence type="ECO:0000259" key="6">
    <source>
        <dbReference type="PROSITE" id="PS50931"/>
    </source>
</evidence>
<dbReference type="Gene3D" id="3.40.190.10">
    <property type="entry name" value="Periplasmic binding protein-like II"/>
    <property type="match status" value="2"/>
</dbReference>
<dbReference type="EMBL" id="JBHSOD010000021">
    <property type="protein sequence ID" value="MFC5886936.1"/>
    <property type="molecule type" value="Genomic_DNA"/>
</dbReference>
<dbReference type="InterPro" id="IPR036388">
    <property type="entry name" value="WH-like_DNA-bd_sf"/>
</dbReference>
<dbReference type="InterPro" id="IPR005119">
    <property type="entry name" value="LysR_subst-bd"/>
</dbReference>
<dbReference type="Proteomes" id="UP001596067">
    <property type="component" value="Unassembled WGS sequence"/>
</dbReference>
<protein>
    <submittedName>
        <fullName evidence="7">LysR family transcriptional regulator</fullName>
    </submittedName>
</protein>
<accession>A0ABW1EXS8</accession>
<dbReference type="SUPFAM" id="SSF46785">
    <property type="entry name" value="Winged helix' DNA-binding domain"/>
    <property type="match status" value="1"/>
</dbReference>
<feature type="compositionally biased region" description="Basic and acidic residues" evidence="5">
    <location>
        <begin position="283"/>
        <end position="293"/>
    </location>
</feature>
<evidence type="ECO:0000256" key="3">
    <source>
        <dbReference type="ARBA" id="ARBA00023125"/>
    </source>
</evidence>
<sequence length="310" mass="33860">MIDVRRLTVLRTVAEHGSFNRAAAALLLTPSAVSQQVAALERGLGTAVVERSTRGVRLTEAGRLLVDAATAISAELRHAEEQIGRLGAARHRLTLATFTSGGRHLLPGVLSRFAADHPDVELRILEREPEDSLPMVREGTADLALAYHFDGPLPVLPGDRSGLDWEPLMDDPLSVVLPEGHRLAGRDTLYLAELAEERWVMGCLKTEAFLRRHAAVAGFELRVAGSTTDYFFARSLVAAGVGVSLVPYVALDPVLPGTRTVPVTPPRPARHFGIARARRRPHPHADALARLLREAAQQQEQQEQQERPEQ</sequence>
<feature type="region of interest" description="Disordered" evidence="5">
    <location>
        <begin position="279"/>
        <end position="310"/>
    </location>
</feature>
<comment type="caution">
    <text evidence="7">The sequence shown here is derived from an EMBL/GenBank/DDBJ whole genome shotgun (WGS) entry which is preliminary data.</text>
</comment>
<dbReference type="RefSeq" id="WP_313767474.1">
    <property type="nucleotide sequence ID" value="NZ_BAAAVH010000027.1"/>
</dbReference>
<evidence type="ECO:0000256" key="1">
    <source>
        <dbReference type="ARBA" id="ARBA00009437"/>
    </source>
</evidence>
<dbReference type="SUPFAM" id="SSF53850">
    <property type="entry name" value="Periplasmic binding protein-like II"/>
    <property type="match status" value="1"/>
</dbReference>
<dbReference type="PANTHER" id="PTHR30346">
    <property type="entry name" value="TRANSCRIPTIONAL DUAL REGULATOR HCAR-RELATED"/>
    <property type="match status" value="1"/>
</dbReference>
<dbReference type="Gene3D" id="1.10.10.10">
    <property type="entry name" value="Winged helix-like DNA-binding domain superfamily/Winged helix DNA-binding domain"/>
    <property type="match status" value="1"/>
</dbReference>
<dbReference type="PROSITE" id="PS50931">
    <property type="entry name" value="HTH_LYSR"/>
    <property type="match status" value="1"/>
</dbReference>
<keyword evidence="2" id="KW-0805">Transcription regulation</keyword>
<evidence type="ECO:0000313" key="7">
    <source>
        <dbReference type="EMBL" id="MFC5886936.1"/>
    </source>
</evidence>
<comment type="similarity">
    <text evidence="1">Belongs to the LysR transcriptional regulatory family.</text>
</comment>
<keyword evidence="4" id="KW-0804">Transcription</keyword>
<feature type="domain" description="HTH lysR-type" evidence="6">
    <location>
        <begin position="2"/>
        <end position="59"/>
    </location>
</feature>
<keyword evidence="8" id="KW-1185">Reference proteome</keyword>
<name>A0ABW1EXS8_9ACTN</name>
<evidence type="ECO:0000313" key="8">
    <source>
        <dbReference type="Proteomes" id="UP001596067"/>
    </source>
</evidence>
<dbReference type="Pfam" id="PF03466">
    <property type="entry name" value="LysR_substrate"/>
    <property type="match status" value="1"/>
</dbReference>
<organism evidence="7 8">
    <name type="scientific">Kitasatospora aburaviensis</name>
    <dbReference type="NCBI Taxonomy" id="67265"/>
    <lineage>
        <taxon>Bacteria</taxon>
        <taxon>Bacillati</taxon>
        <taxon>Actinomycetota</taxon>
        <taxon>Actinomycetes</taxon>
        <taxon>Kitasatosporales</taxon>
        <taxon>Streptomycetaceae</taxon>
        <taxon>Kitasatospora</taxon>
    </lineage>
</organism>
<reference evidence="8" key="1">
    <citation type="journal article" date="2019" name="Int. J. Syst. Evol. Microbiol.">
        <title>The Global Catalogue of Microorganisms (GCM) 10K type strain sequencing project: providing services to taxonomists for standard genome sequencing and annotation.</title>
        <authorList>
            <consortium name="The Broad Institute Genomics Platform"/>
            <consortium name="The Broad Institute Genome Sequencing Center for Infectious Disease"/>
            <person name="Wu L."/>
            <person name="Ma J."/>
        </authorList>
    </citation>
    <scope>NUCLEOTIDE SEQUENCE [LARGE SCALE GENOMIC DNA]</scope>
    <source>
        <strain evidence="8">CGMCC 4.1469</strain>
    </source>
</reference>
<proteinExistence type="inferred from homology"/>
<keyword evidence="3" id="KW-0238">DNA-binding</keyword>
<dbReference type="Pfam" id="PF00126">
    <property type="entry name" value="HTH_1"/>
    <property type="match status" value="1"/>
</dbReference>
<evidence type="ECO:0000256" key="5">
    <source>
        <dbReference type="SAM" id="MobiDB-lite"/>
    </source>
</evidence>
<dbReference type="InterPro" id="IPR000847">
    <property type="entry name" value="LysR_HTH_N"/>
</dbReference>